<dbReference type="AlphaFoldDB" id="A0A8J3FTB4"/>
<reference evidence="1" key="2">
    <citation type="submission" date="2020-09" db="EMBL/GenBank/DDBJ databases">
        <authorList>
            <person name="Sun Q."/>
            <person name="Zhou Y."/>
        </authorList>
    </citation>
    <scope>NUCLEOTIDE SEQUENCE</scope>
    <source>
        <strain evidence="1">CGMCC 4.5737</strain>
    </source>
</reference>
<name>A0A8J3FTB4_9PSEU</name>
<reference evidence="1" key="1">
    <citation type="journal article" date="2014" name="Int. J. Syst. Evol. Microbiol.">
        <title>Complete genome sequence of Corynebacterium casei LMG S-19264T (=DSM 44701T), isolated from a smear-ripened cheese.</title>
        <authorList>
            <consortium name="US DOE Joint Genome Institute (JGI-PGF)"/>
            <person name="Walter F."/>
            <person name="Albersmeier A."/>
            <person name="Kalinowski J."/>
            <person name="Ruckert C."/>
        </authorList>
    </citation>
    <scope>NUCLEOTIDE SEQUENCE</scope>
    <source>
        <strain evidence="1">CGMCC 4.5737</strain>
    </source>
</reference>
<keyword evidence="1" id="KW-0436">Ligase</keyword>
<keyword evidence="2" id="KW-1185">Reference proteome</keyword>
<evidence type="ECO:0000313" key="2">
    <source>
        <dbReference type="Proteomes" id="UP000637578"/>
    </source>
</evidence>
<gene>
    <name evidence="1" type="ORF">GCM10012275_14520</name>
</gene>
<comment type="caution">
    <text evidence="1">The sequence shown here is derived from an EMBL/GenBank/DDBJ whole genome shotgun (WGS) entry which is preliminary data.</text>
</comment>
<dbReference type="PANTHER" id="PTHR36039:SF2">
    <property type="entry name" value="RNA LIGASE_CYCLIC NUCLEOTIDE PHOSPHODIESTERASE FAMILY PROTEIN"/>
    <property type="match status" value="1"/>
</dbReference>
<dbReference type="Pfam" id="PF13563">
    <property type="entry name" value="2_5_RNA_ligase2"/>
    <property type="match status" value="1"/>
</dbReference>
<protein>
    <submittedName>
        <fullName evidence="1">2'-5' RNA ligase</fullName>
    </submittedName>
</protein>
<proteinExistence type="predicted"/>
<dbReference type="Gene3D" id="3.90.1140.10">
    <property type="entry name" value="Cyclic phosphodiesterase"/>
    <property type="match status" value="1"/>
</dbReference>
<dbReference type="Proteomes" id="UP000637578">
    <property type="component" value="Unassembled WGS sequence"/>
</dbReference>
<sequence>MADALEMFFDDRADEAVRALWRRLEESGVSSLPTRTHRRHRPHVSLAVAGTIPSRTRAALRGDLALLSIPALWLYTLGTFPTEQNGLFLGAVVDTELIAVHSAVHDTLASKVKHPSAYYLPGAWVPHCSLAQDIPAEQLVTGFAALHPVEPIRAEVVEIGVTDTRTGEVDVLLSRQDFGKKC</sequence>
<dbReference type="SUPFAM" id="SSF55144">
    <property type="entry name" value="LigT-like"/>
    <property type="match status" value="1"/>
</dbReference>
<organism evidence="1 2">
    <name type="scientific">Longimycelium tulufanense</name>
    <dbReference type="NCBI Taxonomy" id="907463"/>
    <lineage>
        <taxon>Bacteria</taxon>
        <taxon>Bacillati</taxon>
        <taxon>Actinomycetota</taxon>
        <taxon>Actinomycetes</taxon>
        <taxon>Pseudonocardiales</taxon>
        <taxon>Pseudonocardiaceae</taxon>
        <taxon>Longimycelium</taxon>
    </lineage>
</organism>
<dbReference type="EMBL" id="BMMK01000004">
    <property type="protein sequence ID" value="GGM44591.1"/>
    <property type="molecule type" value="Genomic_DNA"/>
</dbReference>
<evidence type="ECO:0000313" key="1">
    <source>
        <dbReference type="EMBL" id="GGM44591.1"/>
    </source>
</evidence>
<accession>A0A8J3FTB4</accession>
<dbReference type="PANTHER" id="PTHR36039">
    <property type="match status" value="1"/>
</dbReference>
<dbReference type="GO" id="GO:0016874">
    <property type="term" value="F:ligase activity"/>
    <property type="evidence" value="ECO:0007669"/>
    <property type="project" value="UniProtKB-KW"/>
</dbReference>
<dbReference type="InterPro" id="IPR009097">
    <property type="entry name" value="Cyclic_Pdiesterase"/>
</dbReference>
<dbReference type="RefSeq" id="WP_189055169.1">
    <property type="nucleotide sequence ID" value="NZ_BMMK01000004.1"/>
</dbReference>